<dbReference type="EMBL" id="SLTU01000001">
    <property type="protein sequence ID" value="TDA75017.1"/>
    <property type="molecule type" value="Genomic_DNA"/>
</dbReference>
<dbReference type="Proteomes" id="UP000294527">
    <property type="component" value="Unassembled WGS sequence"/>
</dbReference>
<evidence type="ECO:0000259" key="2">
    <source>
        <dbReference type="Pfam" id="PF25200"/>
    </source>
</evidence>
<reference evidence="3 4" key="1">
    <citation type="journal article" date="2019" name="Nat. Microbiol.">
        <title>Genomic variation and strain-specific functional adaptation in the human gut microbiome during early life.</title>
        <authorList>
            <person name="Vatanen T."/>
            <person name="Plichta D.R."/>
            <person name="Somani J."/>
            <person name="Munch P.C."/>
            <person name="Arthur T.D."/>
            <person name="Hall A.B."/>
            <person name="Rudolf S."/>
            <person name="Oakeley E.J."/>
            <person name="Ke X."/>
            <person name="Young R.A."/>
            <person name="Haiser H.J."/>
            <person name="Kolde R."/>
            <person name="Yassour M."/>
            <person name="Luopajarvi K."/>
            <person name="Siljander H."/>
            <person name="Virtanen S.M."/>
            <person name="Ilonen J."/>
            <person name="Uibo R."/>
            <person name="Tillmann V."/>
            <person name="Mokurov S."/>
            <person name="Dorshakova N."/>
            <person name="Porter J.A."/>
            <person name="McHardy A.C."/>
            <person name="Lahdesmaki H."/>
            <person name="Vlamakis H."/>
            <person name="Huttenhower C."/>
            <person name="Knip M."/>
            <person name="Xavier R.J."/>
        </authorList>
    </citation>
    <scope>NUCLEOTIDE SEQUENCE [LARGE SCALE GENOMIC DNA]</scope>
    <source>
        <strain evidence="3 4">RJX1047</strain>
    </source>
</reference>
<evidence type="ECO:0000313" key="3">
    <source>
        <dbReference type="EMBL" id="TDA75017.1"/>
    </source>
</evidence>
<evidence type="ECO:0000313" key="4">
    <source>
        <dbReference type="Proteomes" id="UP000294527"/>
    </source>
</evidence>
<feature type="domain" description="DUF7833" evidence="2">
    <location>
        <begin position="374"/>
        <end position="430"/>
    </location>
</feature>
<comment type="caution">
    <text evidence="3">The sequence shown here is derived from an EMBL/GenBank/DDBJ whole genome shotgun (WGS) entry which is preliminary data.</text>
</comment>
<organism evidence="3 4">
    <name type="scientific">Phocaeicola dorei</name>
    <dbReference type="NCBI Taxonomy" id="357276"/>
    <lineage>
        <taxon>Bacteria</taxon>
        <taxon>Pseudomonadati</taxon>
        <taxon>Bacteroidota</taxon>
        <taxon>Bacteroidia</taxon>
        <taxon>Bacteroidales</taxon>
        <taxon>Bacteroidaceae</taxon>
        <taxon>Phocaeicola</taxon>
    </lineage>
</organism>
<dbReference type="Pfam" id="PF25200">
    <property type="entry name" value="DUF7833"/>
    <property type="match status" value="1"/>
</dbReference>
<dbReference type="InterPro" id="IPR057155">
    <property type="entry name" value="DUF7833"/>
</dbReference>
<protein>
    <submittedName>
        <fullName evidence="3">DUF4373 domain-containing protein</fullName>
    </submittedName>
</protein>
<gene>
    <name evidence="3" type="ORF">E1I98_00640</name>
</gene>
<evidence type="ECO:0000256" key="1">
    <source>
        <dbReference type="SAM" id="MobiDB-lite"/>
    </source>
</evidence>
<dbReference type="AlphaFoldDB" id="A0A4R4GG52"/>
<sequence>MDYTEQFIRLNCSLMSDYKMMKLNADMKCMGLGLYLETILFLRKQQEYKHDFNELDLLADQWGATVENLQHLIKDFDLFLITEDGYFRCLYLDEVMGYQSKLSEQRAAAGSKGGRSSKKSTVKTSAKATASTASAIGRGRINEGKNGDASCVDNNGEVYMKSDDTPCMDNNKEIYTKSSGAPCVNNNKEIYMESGDTPCVDRNGEVYMKNGDTSCMDNNGKAYLKSGGAPCMDCKERIYMESSNVDSNKTVCMENSKPIHSDYNKEIYKENSTERNVKSSAESMKNTTAKNTNENPVENTLQSIDNEWYGKNLQASFKQSFIREEKNRGEKKNNNNKEKEIIAVAAVDKLPRFSELSETIPRWEQCINEAFITQSWLEAVGMMSGLKELFLNNLSFIRDLFKKHVVAQGNTGGITSVSEAEAYFANYIRRERPTRLFLEEKLKERSRMQNESISLSPYETYNPLTGERSYCGVPLPVGAPPRPNGRATWDNLKQNWI</sequence>
<feature type="region of interest" description="Disordered" evidence="1">
    <location>
        <begin position="107"/>
        <end position="126"/>
    </location>
</feature>
<proteinExistence type="predicted"/>
<name>A0A4R4GG52_9BACT</name>
<accession>A0A4R4GG52</accession>
<dbReference type="RefSeq" id="WP_132140290.1">
    <property type="nucleotide sequence ID" value="NZ_SLTU01000001.1"/>
</dbReference>